<feature type="repeat" description="PPR" evidence="3">
    <location>
        <begin position="211"/>
        <end position="245"/>
    </location>
</feature>
<evidence type="ECO:0000313" key="5">
    <source>
        <dbReference type="Proteomes" id="UP001327560"/>
    </source>
</evidence>
<dbReference type="AlphaFoldDB" id="A0AAQ3QMJ9"/>
<evidence type="ECO:0008006" key="6">
    <source>
        <dbReference type="Google" id="ProtNLM"/>
    </source>
</evidence>
<comment type="similarity">
    <text evidence="1">Belongs to the PPR family. P subfamily.</text>
</comment>
<dbReference type="PANTHER" id="PTHR47936">
    <property type="entry name" value="PPR_LONG DOMAIN-CONTAINING PROTEIN"/>
    <property type="match status" value="1"/>
</dbReference>
<keyword evidence="5" id="KW-1185">Reference proteome</keyword>
<organism evidence="4 5">
    <name type="scientific">Canna indica</name>
    <name type="common">Indian-shot</name>
    <dbReference type="NCBI Taxonomy" id="4628"/>
    <lineage>
        <taxon>Eukaryota</taxon>
        <taxon>Viridiplantae</taxon>
        <taxon>Streptophyta</taxon>
        <taxon>Embryophyta</taxon>
        <taxon>Tracheophyta</taxon>
        <taxon>Spermatophyta</taxon>
        <taxon>Magnoliopsida</taxon>
        <taxon>Liliopsida</taxon>
        <taxon>Zingiberales</taxon>
        <taxon>Cannaceae</taxon>
        <taxon>Canna</taxon>
    </lineage>
</organism>
<dbReference type="PROSITE" id="PS51375">
    <property type="entry name" value="PPR"/>
    <property type="match status" value="5"/>
</dbReference>
<dbReference type="Pfam" id="PF13041">
    <property type="entry name" value="PPR_2"/>
    <property type="match status" value="2"/>
</dbReference>
<feature type="repeat" description="PPR" evidence="3">
    <location>
        <begin position="176"/>
        <end position="210"/>
    </location>
</feature>
<feature type="repeat" description="PPR" evidence="3">
    <location>
        <begin position="322"/>
        <end position="356"/>
    </location>
</feature>
<reference evidence="4 5" key="1">
    <citation type="submission" date="2023-10" db="EMBL/GenBank/DDBJ databases">
        <title>Chromosome-scale genome assembly provides insights into flower coloration mechanisms of Canna indica.</title>
        <authorList>
            <person name="Li C."/>
        </authorList>
    </citation>
    <scope>NUCLEOTIDE SEQUENCE [LARGE SCALE GENOMIC DNA]</scope>
    <source>
        <tissue evidence="4">Flower</tissue>
    </source>
</reference>
<dbReference type="NCBIfam" id="TIGR00756">
    <property type="entry name" value="PPR"/>
    <property type="match status" value="4"/>
</dbReference>
<dbReference type="GO" id="GO:0010019">
    <property type="term" value="P:chloroplast-nucleus signaling pathway"/>
    <property type="evidence" value="ECO:0007669"/>
    <property type="project" value="TreeGrafter"/>
</dbReference>
<proteinExistence type="inferred from homology"/>
<dbReference type="InterPro" id="IPR011990">
    <property type="entry name" value="TPR-like_helical_dom_sf"/>
</dbReference>
<feature type="repeat" description="PPR" evidence="3">
    <location>
        <begin position="246"/>
        <end position="280"/>
    </location>
</feature>
<feature type="repeat" description="PPR" evidence="3">
    <location>
        <begin position="281"/>
        <end position="315"/>
    </location>
</feature>
<dbReference type="EMBL" id="CP136897">
    <property type="protein sequence ID" value="WOL18201.1"/>
    <property type="molecule type" value="Genomic_DNA"/>
</dbReference>
<dbReference type="PANTHER" id="PTHR47936:SF5">
    <property type="entry name" value="PENTACOTRIPEPTIDE-REPEAT REGION OF PRORP DOMAIN-CONTAINING PROTEIN"/>
    <property type="match status" value="1"/>
</dbReference>
<dbReference type="Pfam" id="PF01535">
    <property type="entry name" value="PPR"/>
    <property type="match status" value="2"/>
</dbReference>
<evidence type="ECO:0000256" key="2">
    <source>
        <dbReference type="ARBA" id="ARBA00022737"/>
    </source>
</evidence>
<evidence type="ECO:0000256" key="1">
    <source>
        <dbReference type="ARBA" id="ARBA00007626"/>
    </source>
</evidence>
<dbReference type="InterPro" id="IPR002885">
    <property type="entry name" value="PPR_rpt"/>
</dbReference>
<dbReference type="GO" id="GO:0009507">
    <property type="term" value="C:chloroplast"/>
    <property type="evidence" value="ECO:0007669"/>
    <property type="project" value="TreeGrafter"/>
</dbReference>
<evidence type="ECO:0000313" key="4">
    <source>
        <dbReference type="EMBL" id="WOL18201.1"/>
    </source>
</evidence>
<dbReference type="Gene3D" id="1.25.40.10">
    <property type="entry name" value="Tetratricopeptide repeat domain"/>
    <property type="match status" value="4"/>
</dbReference>
<keyword evidence="2" id="KW-0677">Repeat</keyword>
<accession>A0AAQ3QMJ9</accession>
<protein>
    <recommendedName>
        <fullName evidence="6">Pentatricopeptide repeat-containing protein</fullName>
    </recommendedName>
</protein>
<dbReference type="GO" id="GO:0031930">
    <property type="term" value="P:mitochondria-nucleus signaling pathway"/>
    <property type="evidence" value="ECO:0007669"/>
    <property type="project" value="TreeGrafter"/>
</dbReference>
<gene>
    <name evidence="4" type="ORF">Cni_G26994</name>
</gene>
<evidence type="ECO:0000256" key="3">
    <source>
        <dbReference type="PROSITE-ProRule" id="PRU00708"/>
    </source>
</evidence>
<sequence length="405" mass="44931">MAAALRRTLRVSLSRRHFPAFSTATAVADSAAFSDPVPAAKSAIRSESDPERLVSLFESVAHHPSFYGDRTIYRLSVHKLARRRRPDLIERLLEGAKSDPDTPKSEGFLIRLLSLYGDAGMVDHAVRVFEAMPDLGCRRGERSLCALLSAFLKNGHVDRLQDAFGRAIEEFGVTPGIASYNVLLRALCSSGKVEEARALLDEMPNKNVEPDIICYNIVLDGYFKKGDYAEFDEVLKEISKKKVRPNAGTYNCRIAALCAKGKSSQAEELLYVMKSNRIYPNETSFNTLIDGYRKEGDMDSAMEVFERMKGVKRPDGSGVSPDSSTYITLLQGLVEKGEFVKAAKICKESLDKNWAPPFETVKALVDGLTKSSQIDEAKDVVARMEKAIRGDARDAWKKIEEAFSL</sequence>
<dbReference type="SUPFAM" id="SSF81901">
    <property type="entry name" value="HCP-like"/>
    <property type="match status" value="1"/>
</dbReference>
<name>A0AAQ3QMJ9_9LILI</name>
<dbReference type="Proteomes" id="UP001327560">
    <property type="component" value="Chromosome 8"/>
</dbReference>